<dbReference type="InterPro" id="IPR050769">
    <property type="entry name" value="NAT_camello-type"/>
</dbReference>
<dbReference type="InterPro" id="IPR000182">
    <property type="entry name" value="GNAT_dom"/>
</dbReference>
<dbReference type="Pfam" id="PF00583">
    <property type="entry name" value="Acetyltransf_1"/>
    <property type="match status" value="1"/>
</dbReference>
<evidence type="ECO:0000259" key="2">
    <source>
        <dbReference type="PROSITE" id="PS51186"/>
    </source>
</evidence>
<protein>
    <submittedName>
        <fullName evidence="3">GNAT family N-acetyltransferase</fullName>
    </submittedName>
</protein>
<dbReference type="PANTHER" id="PTHR13947:SF37">
    <property type="entry name" value="LD18367P"/>
    <property type="match status" value="1"/>
</dbReference>
<gene>
    <name evidence="3" type="ORF">FDT66_05160</name>
</gene>
<keyword evidence="4" id="KW-1185">Reference proteome</keyword>
<dbReference type="InterPro" id="IPR016181">
    <property type="entry name" value="Acyl_CoA_acyltransferase"/>
</dbReference>
<name>A0A5S3N8S9_9FLAO</name>
<dbReference type="AlphaFoldDB" id="A0A5S3N8S9"/>
<dbReference type="EMBL" id="VANR01000002">
    <property type="protein sequence ID" value="TMM31542.1"/>
    <property type="molecule type" value="Genomic_DNA"/>
</dbReference>
<accession>A0A5S3N8S9</accession>
<comment type="caution">
    <text evidence="3">The sequence shown here is derived from an EMBL/GenBank/DDBJ whole genome shotgun (WGS) entry which is preliminary data.</text>
</comment>
<dbReference type="SUPFAM" id="SSF55729">
    <property type="entry name" value="Acyl-CoA N-acyltransferases (Nat)"/>
    <property type="match status" value="1"/>
</dbReference>
<reference evidence="3 4" key="1">
    <citation type="submission" date="2019-05" db="EMBL/GenBank/DDBJ databases">
        <title>Polaribacter aestuariivivens sp. nov., isolated from a tidal flat.</title>
        <authorList>
            <person name="Yoon J.-H."/>
        </authorList>
    </citation>
    <scope>NUCLEOTIDE SEQUENCE [LARGE SCALE GENOMIC DNA]</scope>
    <source>
        <strain evidence="3 4">DBTF-3</strain>
    </source>
</reference>
<proteinExistence type="predicted"/>
<dbReference type="GO" id="GO:0008080">
    <property type="term" value="F:N-acetyltransferase activity"/>
    <property type="evidence" value="ECO:0007669"/>
    <property type="project" value="InterPro"/>
</dbReference>
<feature type="domain" description="N-acetyltransferase" evidence="2">
    <location>
        <begin position="3"/>
        <end position="152"/>
    </location>
</feature>
<dbReference type="Gene3D" id="3.40.630.30">
    <property type="match status" value="1"/>
</dbReference>
<evidence type="ECO:0000313" key="3">
    <source>
        <dbReference type="EMBL" id="TMM31542.1"/>
    </source>
</evidence>
<dbReference type="OrthoDB" id="1431064at2"/>
<dbReference type="PROSITE" id="PS51186">
    <property type="entry name" value="GNAT"/>
    <property type="match status" value="1"/>
</dbReference>
<keyword evidence="1 3" id="KW-0808">Transferase</keyword>
<sequence>MTIEIIPFEEKYETYFYDLNVAWLEKYFYVEPYDEKVLSNPVENIIDKGGFIFFAKYDNKIAGTVALKNQHSFFELTKMAVSPKFQGLGIGKKLLEFCINFATKKSWESITLYSHRSLVNALHIYKKYGFKEIPLEKDVHYERADIKMRLKL</sequence>
<organism evidence="3 4">
    <name type="scientific">Polaribacter aestuariivivens</name>
    <dbReference type="NCBI Taxonomy" id="2304626"/>
    <lineage>
        <taxon>Bacteria</taxon>
        <taxon>Pseudomonadati</taxon>
        <taxon>Bacteroidota</taxon>
        <taxon>Flavobacteriia</taxon>
        <taxon>Flavobacteriales</taxon>
        <taxon>Flavobacteriaceae</taxon>
    </lineage>
</organism>
<dbReference type="Proteomes" id="UP000307140">
    <property type="component" value="Unassembled WGS sequence"/>
</dbReference>
<evidence type="ECO:0000313" key="4">
    <source>
        <dbReference type="Proteomes" id="UP000307140"/>
    </source>
</evidence>
<dbReference type="CDD" id="cd04301">
    <property type="entry name" value="NAT_SF"/>
    <property type="match status" value="1"/>
</dbReference>
<evidence type="ECO:0000256" key="1">
    <source>
        <dbReference type="ARBA" id="ARBA00022679"/>
    </source>
</evidence>
<dbReference type="PANTHER" id="PTHR13947">
    <property type="entry name" value="GNAT FAMILY N-ACETYLTRANSFERASE"/>
    <property type="match status" value="1"/>
</dbReference>